<dbReference type="InterPro" id="IPR004378">
    <property type="entry name" value="F420H2_quin_Rdtase"/>
</dbReference>
<protein>
    <submittedName>
        <fullName evidence="1">Nitroreductase family deazaflavin-dependent oxidoreductase</fullName>
    </submittedName>
</protein>
<organism evidence="1 2">
    <name type="scientific">Agromyces aurantiacus</name>
    <dbReference type="NCBI Taxonomy" id="165814"/>
    <lineage>
        <taxon>Bacteria</taxon>
        <taxon>Bacillati</taxon>
        <taxon>Actinomycetota</taxon>
        <taxon>Actinomycetes</taxon>
        <taxon>Micrococcales</taxon>
        <taxon>Microbacteriaceae</taxon>
        <taxon>Agromyces</taxon>
    </lineage>
</organism>
<evidence type="ECO:0000313" key="1">
    <source>
        <dbReference type="EMBL" id="MFC4830564.1"/>
    </source>
</evidence>
<dbReference type="RefSeq" id="WP_204393879.1">
    <property type="nucleotide sequence ID" value="NZ_JAFBBW010000001.1"/>
</dbReference>
<dbReference type="InterPro" id="IPR012349">
    <property type="entry name" value="Split_barrel_FMN-bd"/>
</dbReference>
<comment type="caution">
    <text evidence="1">The sequence shown here is derived from an EMBL/GenBank/DDBJ whole genome shotgun (WGS) entry which is preliminary data.</text>
</comment>
<keyword evidence="2" id="KW-1185">Reference proteome</keyword>
<sequence length="172" mass="18788">MVLRKPGPAVAWFNRMPVYAYRAHLGRIMGPRFVMITALGRSTGALRRTVVEAFAVGAVPDDDALPVLHVVASRGRRSDWYANATAGGRVRVDWMSRRGRADVHRLDVDERAALLTDYALRRPKAAALLTHGVLDEAFTGDPAQLRRLAGQVRALRLEPVASAAAADVAPER</sequence>
<dbReference type="EMBL" id="JBHSJC010000002">
    <property type="protein sequence ID" value="MFC4830564.1"/>
    <property type="molecule type" value="Genomic_DNA"/>
</dbReference>
<reference evidence="2" key="1">
    <citation type="journal article" date="2019" name="Int. J. Syst. Evol. Microbiol.">
        <title>The Global Catalogue of Microorganisms (GCM) 10K type strain sequencing project: providing services to taxonomists for standard genome sequencing and annotation.</title>
        <authorList>
            <consortium name="The Broad Institute Genomics Platform"/>
            <consortium name="The Broad Institute Genome Sequencing Center for Infectious Disease"/>
            <person name="Wu L."/>
            <person name="Ma J."/>
        </authorList>
    </citation>
    <scope>NUCLEOTIDE SEQUENCE [LARGE SCALE GENOMIC DNA]</scope>
    <source>
        <strain evidence="2">CGMCC 1.12192</strain>
    </source>
</reference>
<gene>
    <name evidence="1" type="ORF">ACFPER_17345</name>
</gene>
<dbReference type="Pfam" id="PF04075">
    <property type="entry name" value="F420H2_quin_red"/>
    <property type="match status" value="1"/>
</dbReference>
<evidence type="ECO:0000313" key="2">
    <source>
        <dbReference type="Proteomes" id="UP001595960"/>
    </source>
</evidence>
<dbReference type="NCBIfam" id="TIGR00026">
    <property type="entry name" value="hi_GC_TIGR00026"/>
    <property type="match status" value="1"/>
</dbReference>
<name>A0ABV9RAK2_9MICO</name>
<proteinExistence type="predicted"/>
<accession>A0ABV9RAK2</accession>
<dbReference type="Gene3D" id="2.30.110.10">
    <property type="entry name" value="Electron Transport, Fmn-binding Protein, Chain A"/>
    <property type="match status" value="1"/>
</dbReference>
<dbReference type="Proteomes" id="UP001595960">
    <property type="component" value="Unassembled WGS sequence"/>
</dbReference>